<keyword evidence="5" id="KW-1185">Reference proteome</keyword>
<dbReference type="Proteomes" id="UP000185663">
    <property type="component" value="Chromosome I"/>
</dbReference>
<evidence type="ECO:0000313" key="5">
    <source>
        <dbReference type="Proteomes" id="UP000185663"/>
    </source>
</evidence>
<dbReference type="Gene3D" id="1.10.1660.10">
    <property type="match status" value="1"/>
</dbReference>
<dbReference type="GO" id="GO:0003677">
    <property type="term" value="F:DNA binding"/>
    <property type="evidence" value="ECO:0007669"/>
    <property type="project" value="UniProtKB-KW"/>
</dbReference>
<dbReference type="PROSITE" id="PS50937">
    <property type="entry name" value="HTH_MERR_2"/>
    <property type="match status" value="1"/>
</dbReference>
<dbReference type="PANTHER" id="PTHR30204:SF89">
    <property type="entry name" value="HTH MERR-TYPE DOMAIN-CONTAINING PROTEIN"/>
    <property type="match status" value="1"/>
</dbReference>
<reference evidence="5" key="1">
    <citation type="submission" date="2016-10" db="EMBL/GenBank/DDBJ databases">
        <authorList>
            <person name="Varghese N."/>
            <person name="Submissions S."/>
        </authorList>
    </citation>
    <scope>NUCLEOTIDE SEQUENCE [LARGE SCALE GENOMIC DNA]</scope>
    <source>
        <strain evidence="5">DSM 22126</strain>
    </source>
</reference>
<dbReference type="PANTHER" id="PTHR30204">
    <property type="entry name" value="REDOX-CYCLING DRUG-SENSING TRANSCRIPTIONAL ACTIVATOR SOXR"/>
    <property type="match status" value="1"/>
</dbReference>
<feature type="domain" description="HTH merR-type" evidence="3">
    <location>
        <begin position="43"/>
        <end position="101"/>
    </location>
</feature>
<evidence type="ECO:0000313" key="4">
    <source>
        <dbReference type="EMBL" id="SDS51722.1"/>
    </source>
</evidence>
<evidence type="ECO:0000256" key="1">
    <source>
        <dbReference type="ARBA" id="ARBA00023125"/>
    </source>
</evidence>
<dbReference type="SUPFAM" id="SSF46955">
    <property type="entry name" value="Putative DNA-binding domain"/>
    <property type="match status" value="1"/>
</dbReference>
<keyword evidence="1" id="KW-0238">DNA-binding</keyword>
<dbReference type="InterPro" id="IPR000551">
    <property type="entry name" value="MerR-type_HTH_dom"/>
</dbReference>
<organism evidence="4 5">
    <name type="scientific">Paraoerskovia marina</name>
    <dbReference type="NCBI Taxonomy" id="545619"/>
    <lineage>
        <taxon>Bacteria</taxon>
        <taxon>Bacillati</taxon>
        <taxon>Actinomycetota</taxon>
        <taxon>Actinomycetes</taxon>
        <taxon>Micrococcales</taxon>
        <taxon>Cellulomonadaceae</taxon>
        <taxon>Paraoerskovia</taxon>
    </lineage>
</organism>
<dbReference type="InterPro" id="IPR009061">
    <property type="entry name" value="DNA-bd_dom_put_sf"/>
</dbReference>
<dbReference type="AlphaFoldDB" id="A0A1H1SUQ8"/>
<dbReference type="eggNOG" id="COG0789">
    <property type="taxonomic scope" value="Bacteria"/>
</dbReference>
<dbReference type="GO" id="GO:0003700">
    <property type="term" value="F:DNA-binding transcription factor activity"/>
    <property type="evidence" value="ECO:0007669"/>
    <property type="project" value="InterPro"/>
</dbReference>
<accession>A0A1H1SUQ8</accession>
<evidence type="ECO:0000259" key="3">
    <source>
        <dbReference type="PROSITE" id="PS50937"/>
    </source>
</evidence>
<gene>
    <name evidence="4" type="ORF">SAMN04489860_1727</name>
</gene>
<dbReference type="STRING" id="545619.SAMN04489860_1727"/>
<evidence type="ECO:0000256" key="2">
    <source>
        <dbReference type="SAM" id="MobiDB-lite"/>
    </source>
</evidence>
<dbReference type="CDD" id="cd00592">
    <property type="entry name" value="HTH_MerR-like"/>
    <property type="match status" value="1"/>
</dbReference>
<dbReference type="InterPro" id="IPR047057">
    <property type="entry name" value="MerR_fam"/>
</dbReference>
<dbReference type="Pfam" id="PF13411">
    <property type="entry name" value="MerR_1"/>
    <property type="match status" value="1"/>
</dbReference>
<dbReference type="SMART" id="SM00422">
    <property type="entry name" value="HTH_MERR"/>
    <property type="match status" value="1"/>
</dbReference>
<dbReference type="EMBL" id="LT629776">
    <property type="protein sequence ID" value="SDS51722.1"/>
    <property type="molecule type" value="Genomic_DNA"/>
</dbReference>
<proteinExistence type="predicted"/>
<protein>
    <submittedName>
        <fullName evidence="4">MerR family regulatory protein</fullName>
    </submittedName>
</protein>
<sequence>MNASAQRAVGPEPAGTTWPHGVSHRATMRISDVLTALRPDFPGVSHSKLRFLEEQGLIEPVRTNAGYRQYSPADVERLRFVLVEQRDSYLPLKVIKERLHELDDGGTEHAPGPRIAGTPAEAAPSRYTTESLAAAAGVQTEFVDSLVEAGVLRRSPGGQHDAASLEILRLASALAEYGVEARHLRSLRTASDRHVSLVQQIVAPWRSQQSPSARAHAGTMAAEVGETCARLHRAWVHEGISDLTS</sequence>
<name>A0A1H1SUQ8_9CELL</name>
<feature type="region of interest" description="Disordered" evidence="2">
    <location>
        <begin position="1"/>
        <end position="21"/>
    </location>
</feature>